<accession>A0A9X9LSC3</accession>
<sequence>LKCVFSLGFSPVCFLRCTVKSELVLKAFPHSSHL</sequence>
<gene>
    <name evidence="1" type="ORF">BN2614_LOCUS1</name>
</gene>
<keyword evidence="2" id="KW-1185">Reference proteome</keyword>
<comment type="caution">
    <text evidence="1">The sequence shown here is derived from an EMBL/GenBank/DDBJ whole genome shotgun (WGS) entry which is preliminary data.</text>
</comment>
<evidence type="ECO:0000313" key="2">
    <source>
        <dbReference type="Proteomes" id="UP000269945"/>
    </source>
</evidence>
<dbReference type="AlphaFoldDB" id="A0A9X9LSC3"/>
<reference evidence="1 2" key="1">
    <citation type="submission" date="2018-10" db="EMBL/GenBank/DDBJ databases">
        <authorList>
            <person name="Ekblom R."/>
            <person name="Jareborg N."/>
        </authorList>
    </citation>
    <scope>NUCLEOTIDE SEQUENCE [LARGE SCALE GENOMIC DNA]</scope>
    <source>
        <tissue evidence="1">Muscle</tissue>
    </source>
</reference>
<dbReference type="EMBL" id="CYRY02014326">
    <property type="protein sequence ID" value="VCW84465.1"/>
    <property type="molecule type" value="Genomic_DNA"/>
</dbReference>
<organism evidence="1 2">
    <name type="scientific">Gulo gulo</name>
    <name type="common">Wolverine</name>
    <name type="synonym">Gluton</name>
    <dbReference type="NCBI Taxonomy" id="48420"/>
    <lineage>
        <taxon>Eukaryota</taxon>
        <taxon>Metazoa</taxon>
        <taxon>Chordata</taxon>
        <taxon>Craniata</taxon>
        <taxon>Vertebrata</taxon>
        <taxon>Euteleostomi</taxon>
        <taxon>Mammalia</taxon>
        <taxon>Eutheria</taxon>
        <taxon>Laurasiatheria</taxon>
        <taxon>Carnivora</taxon>
        <taxon>Caniformia</taxon>
        <taxon>Musteloidea</taxon>
        <taxon>Mustelidae</taxon>
        <taxon>Guloninae</taxon>
        <taxon>Gulo</taxon>
    </lineage>
</organism>
<feature type="non-terminal residue" evidence="1">
    <location>
        <position position="1"/>
    </location>
</feature>
<proteinExistence type="predicted"/>
<evidence type="ECO:0000313" key="1">
    <source>
        <dbReference type="EMBL" id="VCW84465.1"/>
    </source>
</evidence>
<protein>
    <submittedName>
        <fullName evidence="1">Uncharacterized protein</fullName>
    </submittedName>
</protein>
<name>A0A9X9LSC3_GULGU</name>
<dbReference type="Proteomes" id="UP000269945">
    <property type="component" value="Unassembled WGS sequence"/>
</dbReference>